<evidence type="ECO:0000259" key="1">
    <source>
        <dbReference type="Pfam" id="PF06527"/>
    </source>
</evidence>
<dbReference type="EMBL" id="CADIKW010000002">
    <property type="protein sequence ID" value="CAB3844984.1"/>
    <property type="molecule type" value="Genomic_DNA"/>
</dbReference>
<dbReference type="InterPro" id="IPR009492">
    <property type="entry name" value="TniQ"/>
</dbReference>
<feature type="domain" description="TniQ" evidence="1">
    <location>
        <begin position="11"/>
        <end position="134"/>
    </location>
</feature>
<evidence type="ECO:0000313" key="2">
    <source>
        <dbReference type="EMBL" id="CAB3844984.1"/>
    </source>
</evidence>
<accession>A0A6S7CEZ9</accession>
<dbReference type="GeneID" id="99805078"/>
<organism evidence="2 3">
    <name type="scientific">Achromobacter dolens</name>
    <dbReference type="NCBI Taxonomy" id="1287738"/>
    <lineage>
        <taxon>Bacteria</taxon>
        <taxon>Pseudomonadati</taxon>
        <taxon>Pseudomonadota</taxon>
        <taxon>Betaproteobacteria</taxon>
        <taxon>Burkholderiales</taxon>
        <taxon>Alcaligenaceae</taxon>
        <taxon>Achromobacter</taxon>
    </lineage>
</organism>
<sequence length="310" mass="34988">MAEQIPSLLFLPQPELYESTSSWLARVACMHGAPVSKILDDLDLSRNRDWDIGIGSRSAARMAQGTNLPPATLEGFVSRFDAFRRNRWLRRWLRLSERGAARSGFCPNCLRQDVVPYLRFEWRMRYWMICPTHGNRILTICPACQFSDPVAVDGLHNALPFAGCGRCGVDLRFMGLAPLRCDTTVQLAQLQVAVTAAILQEGFSLVGIEEWIPLAMLPSLLAAGIEPRDRNEIQPLSRIDPRLLDDVRRSICQVNALGRLYASVDFVASRGNTRGRRVWKGDIGRLCEIALKQRFRWPLAVAELDAQQRQ</sequence>
<evidence type="ECO:0000313" key="3">
    <source>
        <dbReference type="Proteomes" id="UP000494272"/>
    </source>
</evidence>
<dbReference type="RefSeq" id="WP_175167090.1">
    <property type="nucleotide sequence ID" value="NZ_CADIKW010000002.1"/>
</dbReference>
<dbReference type="AlphaFoldDB" id="A0A6S7CEZ9"/>
<reference evidence="2 3" key="1">
    <citation type="submission" date="2020-04" db="EMBL/GenBank/DDBJ databases">
        <authorList>
            <person name="De Canck E."/>
        </authorList>
    </citation>
    <scope>NUCLEOTIDE SEQUENCE [LARGE SCALE GENOMIC DNA]</scope>
    <source>
        <strain evidence="2 3">LMG 26841</strain>
    </source>
</reference>
<protein>
    <recommendedName>
        <fullName evidence="1">TniQ domain-containing protein</fullName>
    </recommendedName>
</protein>
<dbReference type="Proteomes" id="UP000494272">
    <property type="component" value="Unassembled WGS sequence"/>
</dbReference>
<gene>
    <name evidence="2" type="ORF">LMG26841_01656</name>
</gene>
<keyword evidence="3" id="KW-1185">Reference proteome</keyword>
<name>A0A6S7CEZ9_9BURK</name>
<dbReference type="Pfam" id="PF06527">
    <property type="entry name" value="TniQ"/>
    <property type="match status" value="1"/>
</dbReference>
<proteinExistence type="predicted"/>